<comment type="catalytic activity">
    <reaction evidence="20">
        <text>7,8-dihydropteroate + L-glutamate + ATP = 7,8-dihydrofolate + ADP + phosphate + H(+)</text>
        <dbReference type="Rhea" id="RHEA:23584"/>
        <dbReference type="ChEBI" id="CHEBI:15378"/>
        <dbReference type="ChEBI" id="CHEBI:17839"/>
        <dbReference type="ChEBI" id="CHEBI:29985"/>
        <dbReference type="ChEBI" id="CHEBI:30616"/>
        <dbReference type="ChEBI" id="CHEBI:43474"/>
        <dbReference type="ChEBI" id="CHEBI:57451"/>
        <dbReference type="ChEBI" id="CHEBI:456216"/>
        <dbReference type="EC" id="6.3.2.12"/>
    </reaction>
</comment>
<dbReference type="Pfam" id="PF02875">
    <property type="entry name" value="Mur_ligase_C"/>
    <property type="match status" value="1"/>
</dbReference>
<keyword evidence="25" id="KW-1185">Reference proteome</keyword>
<evidence type="ECO:0000256" key="17">
    <source>
        <dbReference type="ARBA" id="ARBA00047493"/>
    </source>
</evidence>
<keyword evidence="13" id="KW-0289">Folate biosynthesis</keyword>
<evidence type="ECO:0000256" key="12">
    <source>
        <dbReference type="ARBA" id="ARBA00022842"/>
    </source>
</evidence>
<comment type="function">
    <text evidence="1">Functions in two distinct reactions of the de novo folate biosynthetic pathway. Catalyzes the addition of a glutamate residue to dihydropteroate (7,8-dihydropteroate or H2Pte) to form dihydrofolate (7,8-dihydrofolate monoglutamate or H2Pte-Glu). Also catalyzes successive additions of L-glutamate to tetrahydrofolate or 10-formyltetrahydrofolate or 5,10-methylenetetrahydrofolate, leading to folylpolyglutamate derivatives.</text>
</comment>
<evidence type="ECO:0000256" key="20">
    <source>
        <dbReference type="ARBA" id="ARBA00049161"/>
    </source>
</evidence>
<evidence type="ECO:0000313" key="24">
    <source>
        <dbReference type="EMBL" id="SUO97936.1"/>
    </source>
</evidence>
<dbReference type="InterPro" id="IPR013221">
    <property type="entry name" value="Mur_ligase_cen"/>
</dbReference>
<dbReference type="GO" id="GO:0046872">
    <property type="term" value="F:metal ion binding"/>
    <property type="evidence" value="ECO:0007669"/>
    <property type="project" value="UniProtKB-KW"/>
</dbReference>
<dbReference type="GO" id="GO:0004326">
    <property type="term" value="F:tetrahydrofolylpolyglutamate synthase activity"/>
    <property type="evidence" value="ECO:0007669"/>
    <property type="project" value="UniProtKB-EC"/>
</dbReference>
<evidence type="ECO:0000256" key="15">
    <source>
        <dbReference type="ARBA" id="ARBA00030592"/>
    </source>
</evidence>
<evidence type="ECO:0000256" key="11">
    <source>
        <dbReference type="ARBA" id="ARBA00022840"/>
    </source>
</evidence>
<evidence type="ECO:0000256" key="1">
    <source>
        <dbReference type="ARBA" id="ARBA00002714"/>
    </source>
</evidence>
<dbReference type="InterPro" id="IPR001645">
    <property type="entry name" value="Folylpolyglutamate_synth"/>
</dbReference>
<keyword evidence="11 21" id="KW-0067">ATP-binding</keyword>
<protein>
    <recommendedName>
        <fullName evidence="7">Dihydrofolate synthase/folylpolyglutamate synthase</fullName>
        <ecNumber evidence="5">6.3.2.12</ecNumber>
        <ecNumber evidence="6">6.3.2.17</ecNumber>
    </recommendedName>
    <alternativeName>
        <fullName evidence="16">Folylpoly-gamma-glutamate synthetase-dihydrofolate synthetase</fullName>
    </alternativeName>
    <alternativeName>
        <fullName evidence="14">Folylpolyglutamate synthetase</fullName>
    </alternativeName>
    <alternativeName>
        <fullName evidence="15">Tetrahydrofolylpolyglutamate synthase</fullName>
    </alternativeName>
</protein>
<dbReference type="SUPFAM" id="SSF53623">
    <property type="entry name" value="MurD-like peptide ligases, catalytic domain"/>
    <property type="match status" value="1"/>
</dbReference>
<dbReference type="InterPro" id="IPR004101">
    <property type="entry name" value="Mur_ligase_C"/>
</dbReference>
<dbReference type="InterPro" id="IPR036565">
    <property type="entry name" value="Mur-like_cat_sf"/>
</dbReference>
<dbReference type="Proteomes" id="UP000254575">
    <property type="component" value="Unassembled WGS sequence"/>
</dbReference>
<evidence type="ECO:0000256" key="4">
    <source>
        <dbReference type="ARBA" id="ARBA00008276"/>
    </source>
</evidence>
<dbReference type="RefSeq" id="WP_245888098.1">
    <property type="nucleotide sequence ID" value="NZ_UHIA01000004.1"/>
</dbReference>
<evidence type="ECO:0000256" key="2">
    <source>
        <dbReference type="ARBA" id="ARBA00004799"/>
    </source>
</evidence>
<dbReference type="GO" id="GO:0046654">
    <property type="term" value="P:tetrahydrofolate biosynthetic process"/>
    <property type="evidence" value="ECO:0007669"/>
    <property type="project" value="UniProtKB-UniPathway"/>
</dbReference>
<comment type="pathway">
    <text evidence="3">Cofactor biosynthesis; tetrahydrofolylpolyglutamate biosynthesis.</text>
</comment>
<dbReference type="GO" id="GO:0046656">
    <property type="term" value="P:folic acid biosynthetic process"/>
    <property type="evidence" value="ECO:0007669"/>
    <property type="project" value="UniProtKB-KW"/>
</dbReference>
<dbReference type="Pfam" id="PF08245">
    <property type="entry name" value="Mur_ligase_M"/>
    <property type="match status" value="1"/>
</dbReference>
<comment type="similarity">
    <text evidence="4 21">Belongs to the folylpolyglutamate synthase family.</text>
</comment>
<keyword evidence="10 21" id="KW-0547">Nucleotide-binding</keyword>
<evidence type="ECO:0000256" key="8">
    <source>
        <dbReference type="ARBA" id="ARBA00022598"/>
    </source>
</evidence>
<proteinExistence type="inferred from homology"/>
<evidence type="ECO:0000259" key="23">
    <source>
        <dbReference type="Pfam" id="PF08245"/>
    </source>
</evidence>
<evidence type="ECO:0000313" key="25">
    <source>
        <dbReference type="Proteomes" id="UP000254575"/>
    </source>
</evidence>
<dbReference type="GO" id="GO:0005524">
    <property type="term" value="F:ATP binding"/>
    <property type="evidence" value="ECO:0007669"/>
    <property type="project" value="UniProtKB-KW"/>
</dbReference>
<evidence type="ECO:0000256" key="18">
    <source>
        <dbReference type="ARBA" id="ARBA00047808"/>
    </source>
</evidence>
<evidence type="ECO:0000256" key="21">
    <source>
        <dbReference type="PIRNR" id="PIRNR001563"/>
    </source>
</evidence>
<evidence type="ECO:0000256" key="13">
    <source>
        <dbReference type="ARBA" id="ARBA00022909"/>
    </source>
</evidence>
<evidence type="ECO:0000256" key="14">
    <source>
        <dbReference type="ARBA" id="ARBA00030048"/>
    </source>
</evidence>
<evidence type="ECO:0000256" key="19">
    <source>
        <dbReference type="ARBA" id="ARBA00049035"/>
    </source>
</evidence>
<dbReference type="GO" id="GO:0005737">
    <property type="term" value="C:cytoplasm"/>
    <property type="evidence" value="ECO:0007669"/>
    <property type="project" value="TreeGrafter"/>
</dbReference>
<dbReference type="SUPFAM" id="SSF53244">
    <property type="entry name" value="MurD-like peptide ligases, peptide-binding domain"/>
    <property type="match status" value="1"/>
</dbReference>
<dbReference type="Gene3D" id="3.90.190.20">
    <property type="entry name" value="Mur ligase, C-terminal domain"/>
    <property type="match status" value="1"/>
</dbReference>
<keyword evidence="8 21" id="KW-0436">Ligase</keyword>
<evidence type="ECO:0000256" key="3">
    <source>
        <dbReference type="ARBA" id="ARBA00005150"/>
    </source>
</evidence>
<gene>
    <name evidence="24" type="primary">folC</name>
    <name evidence="24" type="ORF">NCTC10717_01695</name>
</gene>
<dbReference type="InterPro" id="IPR036615">
    <property type="entry name" value="Mur_ligase_C_dom_sf"/>
</dbReference>
<dbReference type="PANTHER" id="PTHR11136:SF0">
    <property type="entry name" value="DIHYDROFOLATE SYNTHETASE-RELATED"/>
    <property type="match status" value="1"/>
</dbReference>
<evidence type="ECO:0000256" key="6">
    <source>
        <dbReference type="ARBA" id="ARBA00013025"/>
    </source>
</evidence>
<organism evidence="24 25">
    <name type="scientific">Suttonella indologenes</name>
    <dbReference type="NCBI Taxonomy" id="13276"/>
    <lineage>
        <taxon>Bacteria</taxon>
        <taxon>Pseudomonadati</taxon>
        <taxon>Pseudomonadota</taxon>
        <taxon>Gammaproteobacteria</taxon>
        <taxon>Cardiobacteriales</taxon>
        <taxon>Cardiobacteriaceae</taxon>
        <taxon>Suttonella</taxon>
    </lineage>
</organism>
<dbReference type="NCBIfam" id="TIGR01499">
    <property type="entry name" value="folC"/>
    <property type="match status" value="1"/>
</dbReference>
<feature type="domain" description="Mur ligase C-terminal" evidence="22">
    <location>
        <begin position="300"/>
        <end position="415"/>
    </location>
</feature>
<dbReference type="PIRSF" id="PIRSF001563">
    <property type="entry name" value="Folylpolyglu_synth"/>
    <property type="match status" value="1"/>
</dbReference>
<dbReference type="EC" id="6.3.2.17" evidence="6"/>
<dbReference type="EMBL" id="UHIA01000004">
    <property type="protein sequence ID" value="SUO97936.1"/>
    <property type="molecule type" value="Genomic_DNA"/>
</dbReference>
<dbReference type="PANTHER" id="PTHR11136">
    <property type="entry name" value="FOLYLPOLYGLUTAMATE SYNTHASE-RELATED"/>
    <property type="match status" value="1"/>
</dbReference>
<dbReference type="AlphaFoldDB" id="A0A380N0X2"/>
<comment type="pathway">
    <text evidence="2">Cofactor biosynthesis; tetrahydrofolate biosynthesis; 7,8-dihydrofolate from 2-amino-4-hydroxy-6-hydroxymethyl-7,8-dihydropteridine diphosphate and 4-aminobenzoate: step 2/2.</text>
</comment>
<comment type="catalytic activity">
    <reaction evidence="17">
        <text>(6S)-5,6,7,8-tetrahydrofolyl-(gamma-L-Glu)(n) + L-glutamate + ATP = (6S)-5,6,7,8-tetrahydrofolyl-(gamma-L-Glu)(n+1) + ADP + phosphate + H(+)</text>
        <dbReference type="Rhea" id="RHEA:10580"/>
        <dbReference type="Rhea" id="RHEA-COMP:14738"/>
        <dbReference type="Rhea" id="RHEA-COMP:14740"/>
        <dbReference type="ChEBI" id="CHEBI:15378"/>
        <dbReference type="ChEBI" id="CHEBI:29985"/>
        <dbReference type="ChEBI" id="CHEBI:30616"/>
        <dbReference type="ChEBI" id="CHEBI:43474"/>
        <dbReference type="ChEBI" id="CHEBI:141005"/>
        <dbReference type="ChEBI" id="CHEBI:456216"/>
        <dbReference type="EC" id="6.3.2.17"/>
    </reaction>
</comment>
<evidence type="ECO:0000256" key="10">
    <source>
        <dbReference type="ARBA" id="ARBA00022741"/>
    </source>
</evidence>
<evidence type="ECO:0000259" key="22">
    <source>
        <dbReference type="Pfam" id="PF02875"/>
    </source>
</evidence>
<keyword evidence="12" id="KW-0460">Magnesium</keyword>
<comment type="catalytic activity">
    <reaction evidence="18">
        <text>10-formyltetrahydrofolyl-(gamma-L-Glu)(n) + L-glutamate + ATP = 10-formyltetrahydrofolyl-(gamma-L-Glu)(n+1) + ADP + phosphate + H(+)</text>
        <dbReference type="Rhea" id="RHEA:51904"/>
        <dbReference type="Rhea" id="RHEA-COMP:13088"/>
        <dbReference type="Rhea" id="RHEA-COMP:14300"/>
        <dbReference type="ChEBI" id="CHEBI:15378"/>
        <dbReference type="ChEBI" id="CHEBI:29985"/>
        <dbReference type="ChEBI" id="CHEBI:30616"/>
        <dbReference type="ChEBI" id="CHEBI:43474"/>
        <dbReference type="ChEBI" id="CHEBI:134413"/>
        <dbReference type="ChEBI" id="CHEBI:456216"/>
        <dbReference type="EC" id="6.3.2.17"/>
    </reaction>
</comment>
<name>A0A380N0X2_9GAMM</name>
<evidence type="ECO:0000256" key="5">
    <source>
        <dbReference type="ARBA" id="ARBA00013023"/>
    </source>
</evidence>
<dbReference type="GO" id="GO:0008841">
    <property type="term" value="F:dihydrofolate synthase activity"/>
    <property type="evidence" value="ECO:0007669"/>
    <property type="project" value="UniProtKB-EC"/>
</dbReference>
<feature type="domain" description="Mur ligase central" evidence="23">
    <location>
        <begin position="54"/>
        <end position="226"/>
    </location>
</feature>
<dbReference type="Gene3D" id="3.40.1190.10">
    <property type="entry name" value="Mur-like, catalytic domain"/>
    <property type="match status" value="1"/>
</dbReference>
<reference evidence="24 25" key="1">
    <citation type="submission" date="2018-06" db="EMBL/GenBank/DDBJ databases">
        <authorList>
            <consortium name="Pathogen Informatics"/>
            <person name="Doyle S."/>
        </authorList>
    </citation>
    <scope>NUCLEOTIDE SEQUENCE [LARGE SCALE GENOMIC DNA]</scope>
    <source>
        <strain evidence="24 25">NCTC10717</strain>
    </source>
</reference>
<evidence type="ECO:0000256" key="16">
    <source>
        <dbReference type="ARBA" id="ARBA00032510"/>
    </source>
</evidence>
<evidence type="ECO:0000256" key="9">
    <source>
        <dbReference type="ARBA" id="ARBA00022723"/>
    </source>
</evidence>
<dbReference type="UniPathway" id="UPA00077">
    <property type="reaction ID" value="UER00157"/>
</dbReference>
<evidence type="ECO:0000256" key="7">
    <source>
        <dbReference type="ARBA" id="ARBA00019357"/>
    </source>
</evidence>
<accession>A0A380N0X2</accession>
<comment type="catalytic activity">
    <reaction evidence="19">
        <text>(6R)-5,10-methylenetetrahydrofolyl-(gamma-L-Glu)(n) + L-glutamate + ATP = (6R)-5,10-methylenetetrahydrofolyl-(gamma-L-Glu)(n+1) + ADP + phosphate + H(+)</text>
        <dbReference type="Rhea" id="RHEA:51912"/>
        <dbReference type="Rhea" id="RHEA-COMP:13257"/>
        <dbReference type="Rhea" id="RHEA-COMP:13258"/>
        <dbReference type="ChEBI" id="CHEBI:15378"/>
        <dbReference type="ChEBI" id="CHEBI:29985"/>
        <dbReference type="ChEBI" id="CHEBI:30616"/>
        <dbReference type="ChEBI" id="CHEBI:43474"/>
        <dbReference type="ChEBI" id="CHEBI:136572"/>
        <dbReference type="ChEBI" id="CHEBI:456216"/>
        <dbReference type="EC" id="6.3.2.17"/>
    </reaction>
</comment>
<keyword evidence="9" id="KW-0479">Metal-binding</keyword>
<dbReference type="EC" id="6.3.2.12" evidence="5"/>
<sequence length="429" mass="46151">MSMVAAPRGQNDLAAWLAWQEQAHPKSWDLGLTRISAVWQALGAPRLADYILSIAGTNGKGSCVAWAEAICQAAGVSTASFTSPHLLDYRERIRFDGQMVDAAELCAAFDAVDIARGEISLSYFEWSALAAFYLMAQKRPQVAILEVGLGGRLDAVNLIDADAVVLTRIGLDHQQWLGETVAEIAAEKAGIMRQGQKIFFADHNAPAALFDAAQALHTPVMQYGRDFSVQAAPDSLSLHLPQAVFADLPLPALLQGAHQYGHFAAVAAALADCLPLNRAVLSQALRQAYNPARLMLKDGRPRYVIDVAHNQDSAEVLAAFLHRIRRPQERFHIVCGMLADKDHAAIVAHLAEVGDAWYFASLQGARGSDAAEIAAQVVPLLIGKTVAAYEDVQGALAAAVRQAAENDAIVIMGSFVTVTEVLTQWNSNE</sequence>